<dbReference type="SUPFAM" id="SSF141000">
    <property type="entry name" value="Glu-tRNAGln amidotransferase C subunit"/>
    <property type="match status" value="1"/>
</dbReference>
<gene>
    <name evidence="6" type="primary">gatC</name>
    <name evidence="7" type="ORF">AN477_01165</name>
</gene>
<evidence type="ECO:0000256" key="6">
    <source>
        <dbReference type="HAMAP-Rule" id="MF_00122"/>
    </source>
</evidence>
<comment type="catalytic activity">
    <reaction evidence="5 6">
        <text>L-glutamyl-tRNA(Gln) + L-glutamine + ATP + H2O = L-glutaminyl-tRNA(Gln) + L-glutamate + ADP + phosphate + H(+)</text>
        <dbReference type="Rhea" id="RHEA:17521"/>
        <dbReference type="Rhea" id="RHEA-COMP:9681"/>
        <dbReference type="Rhea" id="RHEA-COMP:9684"/>
        <dbReference type="ChEBI" id="CHEBI:15377"/>
        <dbReference type="ChEBI" id="CHEBI:15378"/>
        <dbReference type="ChEBI" id="CHEBI:29985"/>
        <dbReference type="ChEBI" id="CHEBI:30616"/>
        <dbReference type="ChEBI" id="CHEBI:43474"/>
        <dbReference type="ChEBI" id="CHEBI:58359"/>
        <dbReference type="ChEBI" id="CHEBI:78520"/>
        <dbReference type="ChEBI" id="CHEBI:78521"/>
        <dbReference type="ChEBI" id="CHEBI:456216"/>
    </reaction>
</comment>
<dbReference type="GO" id="GO:0005524">
    <property type="term" value="F:ATP binding"/>
    <property type="evidence" value="ECO:0007669"/>
    <property type="project" value="UniProtKB-KW"/>
</dbReference>
<dbReference type="Pfam" id="PF02686">
    <property type="entry name" value="GatC"/>
    <property type="match status" value="1"/>
</dbReference>
<dbReference type="PATRIC" id="fig|471514.4.peg.213"/>
<keyword evidence="8" id="KW-1185">Reference proteome</keyword>
<dbReference type="EMBL" id="LJCO01000008">
    <property type="protein sequence ID" value="KPV45569.1"/>
    <property type="molecule type" value="Genomic_DNA"/>
</dbReference>
<dbReference type="RefSeq" id="WP_054967344.1">
    <property type="nucleotide sequence ID" value="NZ_LJCO01000008.1"/>
</dbReference>
<proteinExistence type="inferred from homology"/>
<comment type="similarity">
    <text evidence="1 6">Belongs to the GatC family.</text>
</comment>
<evidence type="ECO:0000256" key="1">
    <source>
        <dbReference type="ARBA" id="ARBA00010757"/>
    </source>
</evidence>
<organism evidence="7 8">
    <name type="scientific">Alicyclobacillus ferrooxydans</name>
    <dbReference type="NCBI Taxonomy" id="471514"/>
    <lineage>
        <taxon>Bacteria</taxon>
        <taxon>Bacillati</taxon>
        <taxon>Bacillota</taxon>
        <taxon>Bacilli</taxon>
        <taxon>Bacillales</taxon>
        <taxon>Alicyclobacillaceae</taxon>
        <taxon>Alicyclobacillus</taxon>
    </lineage>
</organism>
<comment type="catalytic activity">
    <reaction evidence="4 6">
        <text>L-aspartyl-tRNA(Asn) + L-glutamine + ATP + H2O = L-asparaginyl-tRNA(Asn) + L-glutamate + ADP + phosphate + 2 H(+)</text>
        <dbReference type="Rhea" id="RHEA:14513"/>
        <dbReference type="Rhea" id="RHEA-COMP:9674"/>
        <dbReference type="Rhea" id="RHEA-COMP:9677"/>
        <dbReference type="ChEBI" id="CHEBI:15377"/>
        <dbReference type="ChEBI" id="CHEBI:15378"/>
        <dbReference type="ChEBI" id="CHEBI:29985"/>
        <dbReference type="ChEBI" id="CHEBI:30616"/>
        <dbReference type="ChEBI" id="CHEBI:43474"/>
        <dbReference type="ChEBI" id="CHEBI:58359"/>
        <dbReference type="ChEBI" id="CHEBI:78515"/>
        <dbReference type="ChEBI" id="CHEBI:78516"/>
        <dbReference type="ChEBI" id="CHEBI:456216"/>
    </reaction>
</comment>
<evidence type="ECO:0000256" key="3">
    <source>
        <dbReference type="ARBA" id="ARBA00024799"/>
    </source>
</evidence>
<dbReference type="GO" id="GO:0006450">
    <property type="term" value="P:regulation of translational fidelity"/>
    <property type="evidence" value="ECO:0007669"/>
    <property type="project" value="InterPro"/>
</dbReference>
<evidence type="ECO:0000256" key="4">
    <source>
        <dbReference type="ARBA" id="ARBA00047380"/>
    </source>
</evidence>
<keyword evidence="7" id="KW-0808">Transferase</keyword>
<dbReference type="InterPro" id="IPR003837">
    <property type="entry name" value="GatC"/>
</dbReference>
<dbReference type="GO" id="GO:0050566">
    <property type="term" value="F:asparaginyl-tRNA synthase (glutamine-hydrolyzing) activity"/>
    <property type="evidence" value="ECO:0007669"/>
    <property type="project" value="RHEA"/>
</dbReference>
<evidence type="ECO:0000313" key="7">
    <source>
        <dbReference type="EMBL" id="KPV45569.1"/>
    </source>
</evidence>
<comment type="caution">
    <text evidence="7">The sequence shown here is derived from an EMBL/GenBank/DDBJ whole genome shotgun (WGS) entry which is preliminary data.</text>
</comment>
<name>A0A0P9CIW2_9BACL</name>
<dbReference type="GO" id="GO:0006412">
    <property type="term" value="P:translation"/>
    <property type="evidence" value="ECO:0007669"/>
    <property type="project" value="UniProtKB-UniRule"/>
</dbReference>
<dbReference type="Proteomes" id="UP000050482">
    <property type="component" value="Unassembled WGS sequence"/>
</dbReference>
<evidence type="ECO:0000256" key="2">
    <source>
        <dbReference type="ARBA" id="ARBA00011123"/>
    </source>
</evidence>
<dbReference type="OrthoDB" id="9813938at2"/>
<keyword evidence="6" id="KW-0547">Nucleotide-binding</keyword>
<accession>A0A0P9CIW2</accession>
<dbReference type="PANTHER" id="PTHR15004:SF0">
    <property type="entry name" value="GLUTAMYL-TRNA(GLN) AMIDOTRANSFERASE SUBUNIT C, MITOCHONDRIAL"/>
    <property type="match status" value="1"/>
</dbReference>
<dbReference type="InterPro" id="IPR036113">
    <property type="entry name" value="Asp/Glu-ADT_sf_sub_c"/>
</dbReference>
<sequence>MNITEDVVKNVAKLARLAVSEEDAQKLAPELSEIISYAQQLQEVDLTDVPPTSHSLSLVNVMRPDIPSAGLTREEALKNAPDSDGAEIRVPAVLDV</sequence>
<dbReference type="Gene3D" id="1.10.20.60">
    <property type="entry name" value="Glu-tRNAGln amidotransferase C subunit, N-terminal domain"/>
    <property type="match status" value="1"/>
</dbReference>
<protein>
    <recommendedName>
        <fullName evidence="6">Aspartyl/glutamyl-tRNA(Asn/Gln) amidotransferase subunit C</fullName>
        <shortName evidence="6">Asp/Glu-ADT subunit C</shortName>
        <ecNumber evidence="6">6.3.5.-</ecNumber>
    </recommendedName>
</protein>
<dbReference type="EC" id="6.3.5.-" evidence="6"/>
<evidence type="ECO:0000313" key="8">
    <source>
        <dbReference type="Proteomes" id="UP000050482"/>
    </source>
</evidence>
<dbReference type="NCBIfam" id="TIGR00135">
    <property type="entry name" value="gatC"/>
    <property type="match status" value="1"/>
</dbReference>
<dbReference type="GO" id="GO:0050567">
    <property type="term" value="F:glutaminyl-tRNA synthase (glutamine-hydrolyzing) activity"/>
    <property type="evidence" value="ECO:0007669"/>
    <property type="project" value="UniProtKB-UniRule"/>
</dbReference>
<keyword evidence="6" id="KW-0436">Ligase</keyword>
<dbReference type="PANTHER" id="PTHR15004">
    <property type="entry name" value="GLUTAMYL-TRNA(GLN) AMIDOTRANSFERASE SUBUNIT C, MITOCHONDRIAL"/>
    <property type="match status" value="1"/>
</dbReference>
<keyword evidence="6" id="KW-0648">Protein biosynthesis</keyword>
<evidence type="ECO:0000256" key="5">
    <source>
        <dbReference type="ARBA" id="ARBA00047913"/>
    </source>
</evidence>
<dbReference type="HAMAP" id="MF_00122">
    <property type="entry name" value="GatC"/>
    <property type="match status" value="1"/>
</dbReference>
<dbReference type="GO" id="GO:0070681">
    <property type="term" value="P:glutaminyl-tRNAGln biosynthesis via transamidation"/>
    <property type="evidence" value="ECO:0007669"/>
    <property type="project" value="TreeGrafter"/>
</dbReference>
<dbReference type="STRING" id="471514.AN477_01165"/>
<comment type="function">
    <text evidence="3 6">Allows the formation of correctly charged Asn-tRNA(Asn) or Gln-tRNA(Gln) through the transamidation of misacylated Asp-tRNA(Asn) or Glu-tRNA(Gln) in organisms which lack either or both of asparaginyl-tRNA or glutaminyl-tRNA synthetases. The reaction takes place in the presence of glutamine and ATP through an activated phospho-Asp-tRNA(Asn) or phospho-Glu-tRNA(Gln).</text>
</comment>
<dbReference type="GO" id="GO:0016740">
    <property type="term" value="F:transferase activity"/>
    <property type="evidence" value="ECO:0007669"/>
    <property type="project" value="UniProtKB-KW"/>
</dbReference>
<reference evidence="7 8" key="1">
    <citation type="submission" date="2015-09" db="EMBL/GenBank/DDBJ databases">
        <title>Draft genome sequence of Alicyclobacillus ferrooxydans DSM 22381.</title>
        <authorList>
            <person name="Hemp J."/>
        </authorList>
    </citation>
    <scope>NUCLEOTIDE SEQUENCE [LARGE SCALE GENOMIC DNA]</scope>
    <source>
        <strain evidence="7 8">TC-34</strain>
    </source>
</reference>
<comment type="subunit">
    <text evidence="2 6">Heterotrimer of A, B and C subunits.</text>
</comment>
<keyword evidence="6" id="KW-0067">ATP-binding</keyword>
<dbReference type="AlphaFoldDB" id="A0A0P9CIW2"/>